<dbReference type="CDD" id="cd00161">
    <property type="entry name" value="beta-trefoil_Ricin-like"/>
    <property type="match status" value="1"/>
</dbReference>
<accession>A0A8H7SWZ6</accession>
<dbReference type="InterPro" id="IPR035992">
    <property type="entry name" value="Ricin_B-like_lectins"/>
</dbReference>
<keyword evidence="1" id="KW-0732">Signal</keyword>
<protein>
    <recommendedName>
        <fullName evidence="2">Ricin B lectin domain-containing protein</fullName>
    </recommendedName>
</protein>
<dbReference type="Pfam" id="PF00652">
    <property type="entry name" value="Ricin_B_lectin"/>
    <property type="match status" value="1"/>
</dbReference>
<feature type="chain" id="PRO_5034537639" description="Ricin B lectin domain-containing protein" evidence="1">
    <location>
        <begin position="19"/>
        <end position="177"/>
    </location>
</feature>
<proteinExistence type="predicted"/>
<dbReference type="InterPro" id="IPR000772">
    <property type="entry name" value="Ricin_B_lectin"/>
</dbReference>
<comment type="caution">
    <text evidence="3">The sequence shown here is derived from an EMBL/GenBank/DDBJ whole genome shotgun (WGS) entry which is preliminary data.</text>
</comment>
<evidence type="ECO:0000313" key="4">
    <source>
        <dbReference type="Proteomes" id="UP000664132"/>
    </source>
</evidence>
<dbReference type="Gene3D" id="2.80.10.50">
    <property type="match status" value="1"/>
</dbReference>
<dbReference type="SMART" id="SM00458">
    <property type="entry name" value="RICIN"/>
    <property type="match status" value="1"/>
</dbReference>
<name>A0A8H7SWZ6_9HELO</name>
<dbReference type="OrthoDB" id="6770063at2759"/>
<dbReference type="AlphaFoldDB" id="A0A8H7SWZ6"/>
<keyword evidence="4" id="KW-1185">Reference proteome</keyword>
<dbReference type="EMBL" id="JAFJYH010000533">
    <property type="protein sequence ID" value="KAG4411034.1"/>
    <property type="molecule type" value="Genomic_DNA"/>
</dbReference>
<dbReference type="SUPFAM" id="SSF50370">
    <property type="entry name" value="Ricin B-like lectins"/>
    <property type="match status" value="1"/>
</dbReference>
<evidence type="ECO:0000259" key="2">
    <source>
        <dbReference type="SMART" id="SM00458"/>
    </source>
</evidence>
<evidence type="ECO:0000313" key="3">
    <source>
        <dbReference type="EMBL" id="KAG4411034.1"/>
    </source>
</evidence>
<gene>
    <name evidence="3" type="ORF">IFR04_015825</name>
</gene>
<dbReference type="Proteomes" id="UP000664132">
    <property type="component" value="Unassembled WGS sequence"/>
</dbReference>
<feature type="signal peptide" evidence="1">
    <location>
        <begin position="1"/>
        <end position="18"/>
    </location>
</feature>
<feature type="domain" description="Ricin B lectin" evidence="2">
    <location>
        <begin position="29"/>
        <end position="161"/>
    </location>
</feature>
<dbReference type="PROSITE" id="PS50231">
    <property type="entry name" value="RICIN_B_LECTIN"/>
    <property type="match status" value="1"/>
</dbReference>
<sequence length="177" mass="19177">MMWTSSLFVLAFAATGLAQVNTTLPAGYRKVYLTSMQDKKFVIVPKSPVKIGTTLVVQTLNNKPEQQWYIKDGNVTGRIQLADTTFCMDAGAQSNWKDMGPVSLQTCSETTVAQQWVVMTDGRIALTPSPKPQQCLDLQYLRATANNPVGLYTCAGLGNTGAADKGINWPLLNATAT</sequence>
<organism evidence="3 4">
    <name type="scientific">Cadophora malorum</name>
    <dbReference type="NCBI Taxonomy" id="108018"/>
    <lineage>
        <taxon>Eukaryota</taxon>
        <taxon>Fungi</taxon>
        <taxon>Dikarya</taxon>
        <taxon>Ascomycota</taxon>
        <taxon>Pezizomycotina</taxon>
        <taxon>Leotiomycetes</taxon>
        <taxon>Helotiales</taxon>
        <taxon>Ploettnerulaceae</taxon>
        <taxon>Cadophora</taxon>
    </lineage>
</organism>
<evidence type="ECO:0000256" key="1">
    <source>
        <dbReference type="SAM" id="SignalP"/>
    </source>
</evidence>
<reference evidence="3" key="1">
    <citation type="submission" date="2021-02" db="EMBL/GenBank/DDBJ databases">
        <title>Genome sequence Cadophora malorum strain M34.</title>
        <authorList>
            <person name="Stefanovic E."/>
            <person name="Vu D."/>
            <person name="Scully C."/>
            <person name="Dijksterhuis J."/>
            <person name="Roader J."/>
            <person name="Houbraken J."/>
        </authorList>
    </citation>
    <scope>NUCLEOTIDE SEQUENCE</scope>
    <source>
        <strain evidence="3">M34</strain>
    </source>
</reference>